<dbReference type="EMBL" id="CAJVPT010003960">
    <property type="protein sequence ID" value="CAG8502650.1"/>
    <property type="molecule type" value="Genomic_DNA"/>
</dbReference>
<keyword evidence="2" id="KW-1185">Reference proteome</keyword>
<gene>
    <name evidence="1" type="ORF">ACOLOM_LOCUS2868</name>
</gene>
<accession>A0ACA9L301</accession>
<comment type="caution">
    <text evidence="1">The sequence shown here is derived from an EMBL/GenBank/DDBJ whole genome shotgun (WGS) entry which is preliminary data.</text>
</comment>
<evidence type="ECO:0000313" key="1">
    <source>
        <dbReference type="EMBL" id="CAG8502650.1"/>
    </source>
</evidence>
<dbReference type="Proteomes" id="UP000789525">
    <property type="component" value="Unassembled WGS sequence"/>
</dbReference>
<sequence>MEIDEQNTPAFTSSQIEDSPTISQTLKKIKNTYQGVISREWMSPVLPMLPSMVEVQEHLNKIDINITLPLMDDQYLTPAIKLLRTHFYFDKLPSTFIIEKESPDLGLILLPCLF</sequence>
<reference evidence="1" key="1">
    <citation type="submission" date="2021-06" db="EMBL/GenBank/DDBJ databases">
        <authorList>
            <person name="Kallberg Y."/>
            <person name="Tangrot J."/>
            <person name="Rosling A."/>
        </authorList>
    </citation>
    <scope>NUCLEOTIDE SEQUENCE</scope>
    <source>
        <strain evidence="1">CL356</strain>
    </source>
</reference>
<organism evidence="1 2">
    <name type="scientific">Acaulospora colombiana</name>
    <dbReference type="NCBI Taxonomy" id="27376"/>
    <lineage>
        <taxon>Eukaryota</taxon>
        <taxon>Fungi</taxon>
        <taxon>Fungi incertae sedis</taxon>
        <taxon>Mucoromycota</taxon>
        <taxon>Glomeromycotina</taxon>
        <taxon>Glomeromycetes</taxon>
        <taxon>Diversisporales</taxon>
        <taxon>Acaulosporaceae</taxon>
        <taxon>Acaulospora</taxon>
    </lineage>
</organism>
<evidence type="ECO:0000313" key="2">
    <source>
        <dbReference type="Proteomes" id="UP000789525"/>
    </source>
</evidence>
<proteinExistence type="predicted"/>
<protein>
    <submittedName>
        <fullName evidence="1">2990_t:CDS:1</fullName>
    </submittedName>
</protein>
<name>A0ACA9L301_9GLOM</name>